<feature type="transmembrane region" description="Helical" evidence="5">
    <location>
        <begin position="195"/>
        <end position="215"/>
    </location>
</feature>
<name>A0ABQ1MCR2_9SPHI</name>
<sequence length="428" mass="49878">MQVESPYQPWTIRQLLWFRFFLVFFSLYIFPFPLGHVPGLHILTQWYTRIWHAVVPWVGAQVLKLDEPITIFFSGSGDKTYDYVFLLIAFTCSLVAATLWTLLARQRRSHNQLLEVLRIYVRYYLGVMMLMYGMSKVFHLQMPSPSLLQLLQPLGDKSPMGLAWTYVGYSPAFSMFAGLSEVIGGMLLFFRRTTLLGALLVAIVMVNVMVMNFTFDIPVKLYATLLVLMAVFLIAPDTRRLLQVVLWNEATQPRRPYVFKLSRRWRIVALIVKIIFVGVIFGGDAYSSWRAVHTYGDRRPKPPLYGIFDVDRFVLRGDTLPPLTTDTKRWKQLILQSPDYVHVKLMNDSLVYYPSSWDEATHRLSIKGTQNGETVGMFTYKQSDTSELQLDGVLHKEGMVIHLRERDLQTFRLLNNRFRWIQEYPFNR</sequence>
<evidence type="ECO:0000313" key="6">
    <source>
        <dbReference type="EMBL" id="GGC35305.1"/>
    </source>
</evidence>
<gene>
    <name evidence="6" type="ORF">GCM10011386_29310</name>
</gene>
<feature type="transmembrane region" description="Helical" evidence="5">
    <location>
        <begin position="83"/>
        <end position="103"/>
    </location>
</feature>
<feature type="transmembrane region" description="Helical" evidence="5">
    <location>
        <begin position="267"/>
        <end position="289"/>
    </location>
</feature>
<comment type="caution">
    <text evidence="6">The sequence shown here is derived from an EMBL/GenBank/DDBJ whole genome shotgun (WGS) entry which is preliminary data.</text>
</comment>
<proteinExistence type="predicted"/>
<organism evidence="6 7">
    <name type="scientific">Parapedobacter defluvii</name>
    <dbReference type="NCBI Taxonomy" id="2045106"/>
    <lineage>
        <taxon>Bacteria</taxon>
        <taxon>Pseudomonadati</taxon>
        <taxon>Bacteroidota</taxon>
        <taxon>Sphingobacteriia</taxon>
        <taxon>Sphingobacteriales</taxon>
        <taxon>Sphingobacteriaceae</taxon>
        <taxon>Parapedobacter</taxon>
    </lineage>
</organism>
<protein>
    <recommendedName>
        <fullName evidence="8">DoxX family protein</fullName>
    </recommendedName>
</protein>
<evidence type="ECO:0000256" key="4">
    <source>
        <dbReference type="ARBA" id="ARBA00023136"/>
    </source>
</evidence>
<dbReference type="Proteomes" id="UP000597338">
    <property type="component" value="Unassembled WGS sequence"/>
</dbReference>
<keyword evidence="3 5" id="KW-1133">Transmembrane helix</keyword>
<dbReference type="RefSeq" id="WP_188751992.1">
    <property type="nucleotide sequence ID" value="NZ_BMIK01000010.1"/>
</dbReference>
<evidence type="ECO:0000256" key="1">
    <source>
        <dbReference type="ARBA" id="ARBA00004141"/>
    </source>
</evidence>
<reference evidence="7" key="1">
    <citation type="journal article" date="2019" name="Int. J. Syst. Evol. Microbiol.">
        <title>The Global Catalogue of Microorganisms (GCM) 10K type strain sequencing project: providing services to taxonomists for standard genome sequencing and annotation.</title>
        <authorList>
            <consortium name="The Broad Institute Genomics Platform"/>
            <consortium name="The Broad Institute Genome Sequencing Center for Infectious Disease"/>
            <person name="Wu L."/>
            <person name="Ma J."/>
        </authorList>
    </citation>
    <scope>NUCLEOTIDE SEQUENCE [LARGE SCALE GENOMIC DNA]</scope>
    <source>
        <strain evidence="7">CGMCC 1.15342</strain>
    </source>
</reference>
<feature type="transmembrane region" description="Helical" evidence="5">
    <location>
        <begin position="162"/>
        <end position="183"/>
    </location>
</feature>
<dbReference type="InterPro" id="IPR032808">
    <property type="entry name" value="DoxX"/>
</dbReference>
<dbReference type="EMBL" id="BMIK01000010">
    <property type="protein sequence ID" value="GGC35305.1"/>
    <property type="molecule type" value="Genomic_DNA"/>
</dbReference>
<keyword evidence="7" id="KW-1185">Reference proteome</keyword>
<feature type="transmembrane region" description="Helical" evidence="5">
    <location>
        <begin position="16"/>
        <end position="34"/>
    </location>
</feature>
<evidence type="ECO:0000313" key="7">
    <source>
        <dbReference type="Proteomes" id="UP000597338"/>
    </source>
</evidence>
<evidence type="ECO:0000256" key="2">
    <source>
        <dbReference type="ARBA" id="ARBA00022692"/>
    </source>
</evidence>
<comment type="subcellular location">
    <subcellularLocation>
        <location evidence="1">Membrane</location>
        <topology evidence="1">Multi-pass membrane protein</topology>
    </subcellularLocation>
</comment>
<accession>A0ABQ1MCR2</accession>
<evidence type="ECO:0000256" key="3">
    <source>
        <dbReference type="ARBA" id="ARBA00022989"/>
    </source>
</evidence>
<evidence type="ECO:0000256" key="5">
    <source>
        <dbReference type="SAM" id="Phobius"/>
    </source>
</evidence>
<keyword evidence="2 5" id="KW-0812">Transmembrane</keyword>
<dbReference type="Pfam" id="PF07681">
    <property type="entry name" value="DoxX"/>
    <property type="match status" value="1"/>
</dbReference>
<evidence type="ECO:0008006" key="8">
    <source>
        <dbReference type="Google" id="ProtNLM"/>
    </source>
</evidence>
<keyword evidence="4 5" id="KW-0472">Membrane</keyword>
<feature type="transmembrane region" description="Helical" evidence="5">
    <location>
        <begin position="123"/>
        <end position="142"/>
    </location>
</feature>